<dbReference type="AlphaFoldDB" id="A0A1J5PS64"/>
<proteinExistence type="predicted"/>
<name>A0A1J5PS64_9ZZZZ</name>
<reference evidence="1" key="1">
    <citation type="submission" date="2016-10" db="EMBL/GenBank/DDBJ databases">
        <title>Sequence of Gallionella enrichment culture.</title>
        <authorList>
            <person name="Poehlein A."/>
            <person name="Muehling M."/>
            <person name="Daniel R."/>
        </authorList>
    </citation>
    <scope>NUCLEOTIDE SEQUENCE</scope>
</reference>
<evidence type="ECO:0000313" key="1">
    <source>
        <dbReference type="EMBL" id="OIQ74438.1"/>
    </source>
</evidence>
<gene>
    <name evidence="1" type="ORF">GALL_439100</name>
</gene>
<protein>
    <submittedName>
        <fullName evidence="1">Uncharacterized protein</fullName>
    </submittedName>
</protein>
<sequence>MVSLNMIDTQGGGIMAAGVLTSDRAVEMSV</sequence>
<organism evidence="1">
    <name type="scientific">mine drainage metagenome</name>
    <dbReference type="NCBI Taxonomy" id="410659"/>
    <lineage>
        <taxon>unclassified sequences</taxon>
        <taxon>metagenomes</taxon>
        <taxon>ecological metagenomes</taxon>
    </lineage>
</organism>
<dbReference type="EMBL" id="MLJW01002509">
    <property type="protein sequence ID" value="OIQ74438.1"/>
    <property type="molecule type" value="Genomic_DNA"/>
</dbReference>
<accession>A0A1J5PS64</accession>
<comment type="caution">
    <text evidence="1">The sequence shown here is derived from an EMBL/GenBank/DDBJ whole genome shotgun (WGS) entry which is preliminary data.</text>
</comment>